<protein>
    <submittedName>
        <fullName evidence="2">Flippase</fullName>
    </submittedName>
</protein>
<reference evidence="2 3" key="1">
    <citation type="journal article" date="2021" name="PeerJ">
        <title>Analysis of 44 Vibrio anguillarum genomes reveals high genetic diversity.</title>
        <authorList>
            <person name="Hansen M.J."/>
            <person name="Dalsgaard I."/>
        </authorList>
    </citation>
    <scope>NUCLEOTIDE SEQUENCE [LARGE SCALE GENOMIC DNA]</scope>
    <source>
        <strain evidence="2 3">17-16730-2A</strain>
    </source>
</reference>
<keyword evidence="1" id="KW-1133">Transmembrane helix</keyword>
<dbReference type="Proteomes" id="UP000722957">
    <property type="component" value="Unassembled WGS sequence"/>
</dbReference>
<name>A0ABD4KU59_VIBAN</name>
<evidence type="ECO:0000313" key="3">
    <source>
        <dbReference type="Proteomes" id="UP000722957"/>
    </source>
</evidence>
<dbReference type="AlphaFoldDB" id="A0ABD4KU59"/>
<dbReference type="EMBL" id="RDOM01000905">
    <property type="protein sequence ID" value="MBF4275141.1"/>
    <property type="molecule type" value="Genomic_DNA"/>
</dbReference>
<evidence type="ECO:0000313" key="2">
    <source>
        <dbReference type="EMBL" id="MBF4275141.1"/>
    </source>
</evidence>
<keyword evidence="1" id="KW-0812">Transmembrane</keyword>
<comment type="caution">
    <text evidence="2">The sequence shown here is derived from an EMBL/GenBank/DDBJ whole genome shotgun (WGS) entry which is preliminary data.</text>
</comment>
<feature type="non-terminal residue" evidence="2">
    <location>
        <position position="1"/>
    </location>
</feature>
<feature type="transmembrane region" description="Helical" evidence="1">
    <location>
        <begin position="12"/>
        <end position="36"/>
    </location>
</feature>
<gene>
    <name evidence="2" type="ORF">EAY07_24660</name>
</gene>
<proteinExistence type="predicted"/>
<evidence type="ECO:0000256" key="1">
    <source>
        <dbReference type="SAM" id="Phobius"/>
    </source>
</evidence>
<accession>A0ABD4KU59</accession>
<keyword evidence="1" id="KW-0472">Membrane</keyword>
<organism evidence="2 3">
    <name type="scientific">Vibrio anguillarum</name>
    <name type="common">Listonella anguillarum</name>
    <dbReference type="NCBI Taxonomy" id="55601"/>
    <lineage>
        <taxon>Bacteria</taxon>
        <taxon>Pseudomonadati</taxon>
        <taxon>Pseudomonadota</taxon>
        <taxon>Gammaproteobacteria</taxon>
        <taxon>Vibrionales</taxon>
        <taxon>Vibrionaceae</taxon>
        <taxon>Vibrio</taxon>
    </lineage>
</organism>
<sequence length="52" mass="6340">ISLTSYFIADFLIYLFFRETRFIFYMGLSSVVLFFINPRENIKRINYTLSCR</sequence>